<name>A0ABV1MZ35_9BACI</name>
<reference evidence="1 2" key="1">
    <citation type="submission" date="2024-06" db="EMBL/GenBank/DDBJ databases">
        <title>Lysinibacillus zambalefons sp. nov., a Novel Firmicute Isolated from the Poon Bato Zambales Hyperalkaline Spring.</title>
        <authorList>
            <person name="Aja J.A."/>
            <person name="Lazaro J.E.H."/>
            <person name="Llorin L.D."/>
            <person name="Lim K.R."/>
            <person name="Teodosio J."/>
            <person name="Dalisay D.S."/>
        </authorList>
    </citation>
    <scope>NUCLEOTIDE SEQUENCE [LARGE SCALE GENOMIC DNA]</scope>
    <source>
        <strain evidence="1 2">M3</strain>
    </source>
</reference>
<keyword evidence="2" id="KW-1185">Reference proteome</keyword>
<protein>
    <recommendedName>
        <fullName evidence="3">Transcription initiation factor TFIIIB</fullName>
    </recommendedName>
</protein>
<dbReference type="EMBL" id="JBEGDG010000034">
    <property type="protein sequence ID" value="MEQ6357763.1"/>
    <property type="molecule type" value="Genomic_DNA"/>
</dbReference>
<sequence>MDNNKLICKACGNDSFSEGKLDGYAALRPVDKFFSNGSALIFTLCQKCGEVASIKAEKPHKFTSSI</sequence>
<evidence type="ECO:0000313" key="1">
    <source>
        <dbReference type="EMBL" id="MEQ6357763.1"/>
    </source>
</evidence>
<evidence type="ECO:0000313" key="2">
    <source>
        <dbReference type="Proteomes" id="UP001478862"/>
    </source>
</evidence>
<organism evidence="1 2">
    <name type="scientific">Lysinibacillus zambalensis</name>
    <dbReference type="NCBI Taxonomy" id="3160866"/>
    <lineage>
        <taxon>Bacteria</taxon>
        <taxon>Bacillati</taxon>
        <taxon>Bacillota</taxon>
        <taxon>Bacilli</taxon>
        <taxon>Bacillales</taxon>
        <taxon>Bacillaceae</taxon>
        <taxon>Lysinibacillus</taxon>
    </lineage>
</organism>
<dbReference type="Proteomes" id="UP001478862">
    <property type="component" value="Unassembled WGS sequence"/>
</dbReference>
<gene>
    <name evidence="1" type="ORF">ABNX05_24465</name>
</gene>
<accession>A0ABV1MZ35</accession>
<evidence type="ECO:0008006" key="3">
    <source>
        <dbReference type="Google" id="ProtNLM"/>
    </source>
</evidence>
<comment type="caution">
    <text evidence="1">The sequence shown here is derived from an EMBL/GenBank/DDBJ whole genome shotgun (WGS) entry which is preliminary data.</text>
</comment>
<proteinExistence type="predicted"/>
<dbReference type="RefSeq" id="WP_349662078.1">
    <property type="nucleotide sequence ID" value="NZ_JBEGDG010000034.1"/>
</dbReference>